<comment type="caution">
    <text evidence="1">The sequence shown here is derived from an EMBL/GenBank/DDBJ whole genome shotgun (WGS) entry which is preliminary data.</text>
</comment>
<dbReference type="Proteomes" id="UP000632289">
    <property type="component" value="Unassembled WGS sequence"/>
</dbReference>
<dbReference type="EMBL" id="JACXYU010000001">
    <property type="protein sequence ID" value="MBD3930744.1"/>
    <property type="molecule type" value="Genomic_DNA"/>
</dbReference>
<dbReference type="RefSeq" id="WP_191207984.1">
    <property type="nucleotide sequence ID" value="NZ_BAABKL010000039.1"/>
</dbReference>
<name>A0A927EVI6_9ACTN</name>
<reference evidence="1" key="1">
    <citation type="submission" date="2020-09" db="EMBL/GenBank/DDBJ databases">
        <title>Secondary metabolite and genome analysis of marine Streptomyces chumphonensis KK1-2T.</title>
        <authorList>
            <person name="Phongsopitanun W."/>
            <person name="Kanchanasin P."/>
            <person name="Pittayakhajonwut P."/>
            <person name="Suwanborirux K."/>
            <person name="Tanasupawat S."/>
        </authorList>
    </citation>
    <scope>NUCLEOTIDE SEQUENCE</scope>
    <source>
        <strain evidence="1">KK1-2</strain>
    </source>
</reference>
<keyword evidence="2" id="KW-1185">Reference proteome</keyword>
<evidence type="ECO:0000313" key="1">
    <source>
        <dbReference type="EMBL" id="MBD3930744.1"/>
    </source>
</evidence>
<accession>A0A927EVI6</accession>
<dbReference type="AlphaFoldDB" id="A0A927EVI6"/>
<gene>
    <name evidence="1" type="ORF">IF129_04080</name>
</gene>
<evidence type="ECO:0008006" key="3">
    <source>
        <dbReference type="Google" id="ProtNLM"/>
    </source>
</evidence>
<sequence>MNHDTPLTPRLLGDLSDVRRRVVTARTLRERGVPTSLAQERCRRGGPWQRPLPGVYLLHAGPPTSEERLHAVLLYARREPAPGAVMITGPAALALHGLASAPPLPSLERIDLLVPHTRRLRSAGWARIVRAHAVPEPQDVAGVPLAPVARAVADAVERLTDAVAVRRLMTEAVRGGHCEAQVLVRELTRARVLSRPHVVDAVDALLAEGRALGEERLYAMVRDCGLPDPYWNVDLRLPAGPYLGHVDAYWPGQAVAVELDVRRGLDDGEGFDGFDVREADTVWTEHVRRREALERLGVAVVRLCPLRLRDAPREQAAVVRTALMTWEERDPAAHLVVLPR</sequence>
<organism evidence="1 2">
    <name type="scientific">Streptomyces chumphonensis</name>
    <dbReference type="NCBI Taxonomy" id="1214925"/>
    <lineage>
        <taxon>Bacteria</taxon>
        <taxon>Bacillati</taxon>
        <taxon>Actinomycetota</taxon>
        <taxon>Actinomycetes</taxon>
        <taxon>Kitasatosporales</taxon>
        <taxon>Streptomycetaceae</taxon>
        <taxon>Streptomyces</taxon>
    </lineage>
</organism>
<proteinExistence type="predicted"/>
<protein>
    <recommendedName>
        <fullName evidence="3">Transcriptional regulator, AbiEi antitoxin, Type IV TA system</fullName>
    </recommendedName>
</protein>
<evidence type="ECO:0000313" key="2">
    <source>
        <dbReference type="Proteomes" id="UP000632289"/>
    </source>
</evidence>